<dbReference type="GO" id="GO:0008202">
    <property type="term" value="P:steroid metabolic process"/>
    <property type="evidence" value="ECO:0007669"/>
    <property type="project" value="UniProtKB-ARBA"/>
</dbReference>
<dbReference type="InterPro" id="IPR050315">
    <property type="entry name" value="FAD-oxidoreductase_2"/>
</dbReference>
<evidence type="ECO:0000259" key="8">
    <source>
        <dbReference type="SMART" id="SM00900"/>
    </source>
</evidence>
<dbReference type="NCBIfam" id="TIGR01813">
    <property type="entry name" value="flavo_cyto_c"/>
    <property type="match status" value="1"/>
</dbReference>
<dbReference type="SUPFAM" id="SSF51905">
    <property type="entry name" value="FAD/NAD(P)-binding domain"/>
    <property type="match status" value="1"/>
</dbReference>
<evidence type="ECO:0000313" key="9">
    <source>
        <dbReference type="EMBL" id="KPU45563.1"/>
    </source>
</evidence>
<dbReference type="InterPro" id="IPR003953">
    <property type="entry name" value="FAD-dep_OxRdtase_2_FAD-bd"/>
</dbReference>
<evidence type="ECO:0000256" key="4">
    <source>
        <dbReference type="ARBA" id="ARBA00022827"/>
    </source>
</evidence>
<comment type="cofactor">
    <cofactor evidence="7">
        <name>FAD</name>
        <dbReference type="ChEBI" id="CHEBI:57692"/>
    </cofactor>
    <text evidence="7">Binds 1 FAD per subunit.</text>
</comment>
<accession>A0A0P8X430</accession>
<organism evidence="9 10">
    <name type="scientific">Oxobacter pfennigii</name>
    <dbReference type="NCBI Taxonomy" id="36849"/>
    <lineage>
        <taxon>Bacteria</taxon>
        <taxon>Bacillati</taxon>
        <taxon>Bacillota</taxon>
        <taxon>Clostridia</taxon>
        <taxon>Eubacteriales</taxon>
        <taxon>Clostridiaceae</taxon>
        <taxon>Oxobacter</taxon>
    </lineage>
</organism>
<dbReference type="PANTHER" id="PTHR43400:SF10">
    <property type="entry name" value="3-OXOSTEROID 1-DEHYDROGENASE"/>
    <property type="match status" value="1"/>
</dbReference>
<dbReference type="RefSeq" id="WP_054873906.1">
    <property type="nucleotide sequence ID" value="NZ_LKET01000021.1"/>
</dbReference>
<protein>
    <recommendedName>
        <fullName evidence="2 7">Urocanate reductase</fullName>
        <ecNumber evidence="1 7">1.3.99.33</ecNumber>
    </recommendedName>
</protein>
<dbReference type="Pfam" id="PF04205">
    <property type="entry name" value="FMN_bind"/>
    <property type="match status" value="1"/>
</dbReference>
<dbReference type="SUPFAM" id="SSF56425">
    <property type="entry name" value="Succinate dehydrogenase/fumarate reductase flavoprotein, catalytic domain"/>
    <property type="match status" value="1"/>
</dbReference>
<keyword evidence="10" id="KW-1185">Reference proteome</keyword>
<sequence>MLKKKRLLSLLLSVVMILLIAGCSNASTSKSGNAEAKFKAGSYTSETKGHNGIIKLSVTVDENSIKEVKILEHSETKGVSDPAIYNIPLKIVDRQTLAVDTYAGCTVSSNAILTAAEEALKQAGADIAALKIKKEENTESQKVTKKTDVVVVGAGIAGLSAAIEAANGGAKVILLEKMPATGGSTIRSGAKILAAESSIQKAAGVQDTAEDFAKFLIDIGEGKVNEDFVNLIAENSGPNIEWLIKNGVRFEPGVEPLHSYRSPSRGHMVAEHSGANLIKPLEAKAKELGVELLLETPAMSLISQDGKVTGVNAKNFAGDEITINSKAVILATGGFDRNPELIAKYYPSAGSFSTGVGQGNTGDGLIMAESMGAEIINNDAGILLVMNSDTGLGYGEAADGLFVTPQGKRFMDEKDFHFTRTRILYDLGINHFYYIIDETDYNEAVGGAVEAGTAFEADTVEELAKKIGADVSTLKATLSRYNELAKKGKDEDFNKPAEFLTPIEKGKFYAIKMMGVLSGTMSGVKIDINGHVINTKNEVIPGLFAAGEVANGQIFYREYPGSGASIIANLTFGRQAGASASKEALNK</sequence>
<dbReference type="PROSITE" id="PS51257">
    <property type="entry name" value="PROKAR_LIPOPROTEIN"/>
    <property type="match status" value="1"/>
</dbReference>
<keyword evidence="3 7" id="KW-0285">Flavoprotein</keyword>
<dbReference type="Gene3D" id="3.50.50.60">
    <property type="entry name" value="FAD/NAD(P)-binding domain"/>
    <property type="match status" value="1"/>
</dbReference>
<dbReference type="GO" id="GO:0016020">
    <property type="term" value="C:membrane"/>
    <property type="evidence" value="ECO:0007669"/>
    <property type="project" value="InterPro"/>
</dbReference>
<proteinExistence type="inferred from homology"/>
<evidence type="ECO:0000256" key="7">
    <source>
        <dbReference type="RuleBase" id="RU366062"/>
    </source>
</evidence>
<comment type="cofactor">
    <cofactor evidence="7">
        <name>FMN</name>
        <dbReference type="ChEBI" id="CHEBI:58210"/>
    </cofactor>
    <text evidence="7">Binds 1 or 2 FMN covalently per subunit.</text>
</comment>
<dbReference type="Pfam" id="PF00890">
    <property type="entry name" value="FAD_binding_2"/>
    <property type="match status" value="1"/>
</dbReference>
<feature type="chain" id="PRO_5022269718" description="Urocanate reductase" evidence="7">
    <location>
        <begin position="27"/>
        <end position="587"/>
    </location>
</feature>
<dbReference type="InterPro" id="IPR007329">
    <property type="entry name" value="FMN-bd"/>
</dbReference>
<dbReference type="GO" id="GO:0033765">
    <property type="term" value="F:steroid dehydrogenase activity, acting on the CH-CH group of donors"/>
    <property type="evidence" value="ECO:0007669"/>
    <property type="project" value="UniProtKB-ARBA"/>
</dbReference>
<gene>
    <name evidence="9" type="primary">urdA_2</name>
    <name evidence="9" type="ORF">OXPF_07960</name>
</gene>
<comment type="caution">
    <text evidence="9">The sequence shown here is derived from an EMBL/GenBank/DDBJ whole genome shotgun (WGS) entry which is preliminary data.</text>
</comment>
<dbReference type="InterPro" id="IPR036188">
    <property type="entry name" value="FAD/NAD-bd_sf"/>
</dbReference>
<evidence type="ECO:0000256" key="5">
    <source>
        <dbReference type="ARBA" id="ARBA00023002"/>
    </source>
</evidence>
<dbReference type="Proteomes" id="UP000050326">
    <property type="component" value="Unassembled WGS sequence"/>
</dbReference>
<feature type="signal peptide" evidence="7">
    <location>
        <begin position="1"/>
        <end position="26"/>
    </location>
</feature>
<dbReference type="EMBL" id="LKET01000021">
    <property type="protein sequence ID" value="KPU45563.1"/>
    <property type="molecule type" value="Genomic_DNA"/>
</dbReference>
<keyword evidence="4 7" id="KW-0274">FAD</keyword>
<evidence type="ECO:0000256" key="2">
    <source>
        <dbReference type="ARBA" id="ARBA00015872"/>
    </source>
</evidence>
<dbReference type="STRING" id="36849.OXPF_07960"/>
<dbReference type="InterPro" id="IPR010960">
    <property type="entry name" value="Flavocytochrome_c"/>
</dbReference>
<dbReference type="EC" id="1.3.99.33" evidence="1 7"/>
<comment type="catalytic activity">
    <reaction evidence="6 7">
        <text>dihydrourocanate + A = urocanate + AH2</text>
        <dbReference type="Rhea" id="RHEA:36059"/>
        <dbReference type="ChEBI" id="CHEBI:13193"/>
        <dbReference type="ChEBI" id="CHEBI:17499"/>
        <dbReference type="ChEBI" id="CHEBI:27247"/>
        <dbReference type="ChEBI" id="CHEBI:72991"/>
        <dbReference type="EC" id="1.3.99.33"/>
    </reaction>
</comment>
<evidence type="ECO:0000256" key="6">
    <source>
        <dbReference type="ARBA" id="ARBA00049922"/>
    </source>
</evidence>
<comment type="similarity">
    <text evidence="7">Belongs to the FAD-dependent oxidoreductase 2 family. FRD/SDH subfamily.</text>
</comment>
<feature type="domain" description="FMN-binding" evidence="8">
    <location>
        <begin position="49"/>
        <end position="123"/>
    </location>
</feature>
<keyword evidence="5 7" id="KW-0560">Oxidoreductase</keyword>
<name>A0A0P8X430_9CLOT</name>
<dbReference type="Gene3D" id="3.90.700.10">
    <property type="entry name" value="Succinate dehydrogenase/fumarate reductase flavoprotein, catalytic domain"/>
    <property type="match status" value="1"/>
</dbReference>
<dbReference type="OrthoDB" id="3169476at2"/>
<keyword evidence="7" id="KW-0732">Signal</keyword>
<evidence type="ECO:0000313" key="10">
    <source>
        <dbReference type="Proteomes" id="UP000050326"/>
    </source>
</evidence>
<dbReference type="PANTHER" id="PTHR43400">
    <property type="entry name" value="FUMARATE REDUCTASE"/>
    <property type="match status" value="1"/>
</dbReference>
<dbReference type="PRINTS" id="PR00368">
    <property type="entry name" value="FADPNR"/>
</dbReference>
<reference evidence="9 10" key="1">
    <citation type="submission" date="2015-09" db="EMBL/GenBank/DDBJ databases">
        <title>Genome sequence of Oxobacter pfennigii DSM 3222.</title>
        <authorList>
            <person name="Poehlein A."/>
            <person name="Bengelsdorf F.R."/>
            <person name="Schiel-Bengelsdorf B."/>
            <person name="Duerre P."/>
            <person name="Daniel R."/>
        </authorList>
    </citation>
    <scope>NUCLEOTIDE SEQUENCE [LARGE SCALE GENOMIC DNA]</scope>
    <source>
        <strain evidence="9 10">DSM 3222</strain>
    </source>
</reference>
<evidence type="ECO:0000256" key="1">
    <source>
        <dbReference type="ARBA" id="ARBA00013137"/>
    </source>
</evidence>
<dbReference type="AlphaFoldDB" id="A0A0P8X430"/>
<evidence type="ECO:0000256" key="3">
    <source>
        <dbReference type="ARBA" id="ARBA00022630"/>
    </source>
</evidence>
<dbReference type="InterPro" id="IPR027477">
    <property type="entry name" value="Succ_DH/fumarate_Rdtase_cat_sf"/>
</dbReference>
<dbReference type="GO" id="GO:0010181">
    <property type="term" value="F:FMN binding"/>
    <property type="evidence" value="ECO:0007669"/>
    <property type="project" value="InterPro"/>
</dbReference>
<dbReference type="Gene3D" id="3.90.1010.20">
    <property type="match status" value="1"/>
</dbReference>
<dbReference type="SMART" id="SM00900">
    <property type="entry name" value="FMN_bind"/>
    <property type="match status" value="1"/>
</dbReference>